<keyword evidence="3" id="KW-1185">Reference proteome</keyword>
<sequence length="841" mass="95984">MATGSNPGPNIPHQPAVNIERPQDFKIEFHPRSGREPLYQRFEEFGVTPETQAPPVDETPWRPFRSRGDFEFSEIALDAALNKGQVDRLLSLIARIAQGDTQFIKHEIVVPYKKEQRVFEVHARPLWDWALDLLDNPLLAPHFVWDAQRVYKHNGTDFERFFNEPWTGDRWWDIQSRLPPNLDGAAPFCFILYADKTKLSSHGTMKGYPVMARCANLPVDIRNGEGIGGGRVVGWLPIIDEEASEQGKPGYINFKRIVWHEAFIKLFTNLDKYSKTGYSYMCYNKKLRWLFPVILILSADYEEQCMMSLIRGAQCKCPCPVCLVPREELSDLSKTHAIRSAKDAQAALNVYQQSKSQGEALLKALGLRAVANVLWIVEHSDPHDAMSVDRLHTVHSGMGGYHVFGELKAILEDVGREAQAAVEKSVEEFPRWRDLNHFTTVIHVAFTDGNKKRDLVMQAFYAALPVLTRRASPEGFRILRVICSYLQLDSLIGLDVHTEQTLAMLDAEFLVFDAALKDYVECAMTSAVEDLKTDWNFPKTHLWTHARRDITRKGAARNYSTRPNEKLHGPLIAAYVFRSNGKDVAKQILRVDHHKCASLLLRGCVDALDEHCRLQALGDAMDDSGDDISHIAFNGHVKLGSPQSCSTIQDIETRLGVHDRAFQGFRKKFSDFINTSLPSYGYQLTRWVTIPADFLIHEHRYLKVNYENTVDWRQSTDHLRCNLSFHGQSRFDCALIQLTAERTIFVRLILMFKCDIPDIGAFQFALVQPYTAGIVGGTRRIDRDLRLIRVKSVPRVDSIIIPLKSFIRGALLFPDPEHHDEYLVVEHVDSDMFLRMKSWAR</sequence>
<dbReference type="OrthoDB" id="3239511at2759"/>
<dbReference type="Pfam" id="PF18759">
    <property type="entry name" value="Plavaka"/>
    <property type="match status" value="1"/>
</dbReference>
<feature type="region of interest" description="Disordered" evidence="1">
    <location>
        <begin position="1"/>
        <end position="22"/>
    </location>
</feature>
<comment type="caution">
    <text evidence="2">The sequence shown here is derived from an EMBL/GenBank/DDBJ whole genome shotgun (WGS) entry which is preliminary data.</text>
</comment>
<dbReference type="EMBL" id="JABBWD010000107">
    <property type="protein sequence ID" value="KAG1765483.1"/>
    <property type="molecule type" value="Genomic_DNA"/>
</dbReference>
<dbReference type="Proteomes" id="UP000714275">
    <property type="component" value="Unassembled WGS sequence"/>
</dbReference>
<gene>
    <name evidence="2" type="ORF">EV702DRAFT_981531</name>
</gene>
<evidence type="ECO:0000256" key="1">
    <source>
        <dbReference type="SAM" id="MobiDB-lite"/>
    </source>
</evidence>
<accession>A0A9P6ZH80</accession>
<organism evidence="2 3">
    <name type="scientific">Suillus placidus</name>
    <dbReference type="NCBI Taxonomy" id="48579"/>
    <lineage>
        <taxon>Eukaryota</taxon>
        <taxon>Fungi</taxon>
        <taxon>Dikarya</taxon>
        <taxon>Basidiomycota</taxon>
        <taxon>Agaricomycotina</taxon>
        <taxon>Agaricomycetes</taxon>
        <taxon>Agaricomycetidae</taxon>
        <taxon>Boletales</taxon>
        <taxon>Suillineae</taxon>
        <taxon>Suillaceae</taxon>
        <taxon>Suillus</taxon>
    </lineage>
</organism>
<name>A0A9P6ZH80_9AGAM</name>
<dbReference type="InterPro" id="IPR041078">
    <property type="entry name" value="Plavaka"/>
</dbReference>
<protein>
    <submittedName>
        <fullName evidence="2">Uncharacterized protein</fullName>
    </submittedName>
</protein>
<evidence type="ECO:0000313" key="3">
    <source>
        <dbReference type="Proteomes" id="UP000714275"/>
    </source>
</evidence>
<proteinExistence type="predicted"/>
<dbReference type="AlphaFoldDB" id="A0A9P6ZH80"/>
<evidence type="ECO:0000313" key="2">
    <source>
        <dbReference type="EMBL" id="KAG1765483.1"/>
    </source>
</evidence>
<reference evidence="2" key="1">
    <citation type="journal article" date="2020" name="New Phytol.">
        <title>Comparative genomics reveals dynamic genome evolution in host specialist ectomycorrhizal fungi.</title>
        <authorList>
            <person name="Lofgren L.A."/>
            <person name="Nguyen N.H."/>
            <person name="Vilgalys R."/>
            <person name="Ruytinx J."/>
            <person name="Liao H.L."/>
            <person name="Branco S."/>
            <person name="Kuo A."/>
            <person name="LaButti K."/>
            <person name="Lipzen A."/>
            <person name="Andreopoulos W."/>
            <person name="Pangilinan J."/>
            <person name="Riley R."/>
            <person name="Hundley H."/>
            <person name="Na H."/>
            <person name="Barry K."/>
            <person name="Grigoriev I.V."/>
            <person name="Stajich J.E."/>
            <person name="Kennedy P.G."/>
        </authorList>
    </citation>
    <scope>NUCLEOTIDE SEQUENCE</scope>
    <source>
        <strain evidence="2">DOB743</strain>
    </source>
</reference>